<accession>A0ABW5Q1R6</accession>
<dbReference type="EMBL" id="JBHUMX010000036">
    <property type="protein sequence ID" value="MFD2629607.1"/>
    <property type="molecule type" value="Genomic_DNA"/>
</dbReference>
<name>A0ABW5Q1R6_9BACI</name>
<sequence>MDPLDIMMNQDQVVSYFSPIISAENQLIIGYELKPYYQDSEMLSLDWFFKDDSIPSEFRLELNTIIQQKSLDLFFETKQSTLLFINYNA</sequence>
<gene>
    <name evidence="1" type="ORF">ACFSUN_12535</name>
</gene>
<dbReference type="InterPro" id="IPR035919">
    <property type="entry name" value="EAL_sf"/>
</dbReference>
<dbReference type="RefSeq" id="WP_379562398.1">
    <property type="nucleotide sequence ID" value="NZ_JBHUMX010000036.1"/>
</dbReference>
<dbReference type="Proteomes" id="UP001597451">
    <property type="component" value="Unassembled WGS sequence"/>
</dbReference>
<protein>
    <submittedName>
        <fullName evidence="1">Uncharacterized protein</fullName>
    </submittedName>
</protein>
<comment type="caution">
    <text evidence="1">The sequence shown here is derived from an EMBL/GenBank/DDBJ whole genome shotgun (WGS) entry which is preliminary data.</text>
</comment>
<evidence type="ECO:0000313" key="1">
    <source>
        <dbReference type="EMBL" id="MFD2629607.1"/>
    </source>
</evidence>
<organism evidence="1 2">
    <name type="scientific">Oceanobacillus kapialis</name>
    <dbReference type="NCBI Taxonomy" id="481353"/>
    <lineage>
        <taxon>Bacteria</taxon>
        <taxon>Bacillati</taxon>
        <taxon>Bacillota</taxon>
        <taxon>Bacilli</taxon>
        <taxon>Bacillales</taxon>
        <taxon>Bacillaceae</taxon>
        <taxon>Oceanobacillus</taxon>
    </lineage>
</organism>
<proteinExistence type="predicted"/>
<dbReference type="SUPFAM" id="SSF141868">
    <property type="entry name" value="EAL domain-like"/>
    <property type="match status" value="1"/>
</dbReference>
<reference evidence="2" key="1">
    <citation type="journal article" date="2019" name="Int. J. Syst. Evol. Microbiol.">
        <title>The Global Catalogue of Microorganisms (GCM) 10K type strain sequencing project: providing services to taxonomists for standard genome sequencing and annotation.</title>
        <authorList>
            <consortium name="The Broad Institute Genomics Platform"/>
            <consortium name="The Broad Institute Genome Sequencing Center for Infectious Disease"/>
            <person name="Wu L."/>
            <person name="Ma J."/>
        </authorList>
    </citation>
    <scope>NUCLEOTIDE SEQUENCE [LARGE SCALE GENOMIC DNA]</scope>
    <source>
        <strain evidence="2">TISTR 1858</strain>
    </source>
</reference>
<keyword evidence="2" id="KW-1185">Reference proteome</keyword>
<evidence type="ECO:0000313" key="2">
    <source>
        <dbReference type="Proteomes" id="UP001597451"/>
    </source>
</evidence>